<gene>
    <name evidence="2" type="ORF">PCOR1329_LOCUS37790</name>
</gene>
<evidence type="ECO:0000313" key="2">
    <source>
        <dbReference type="EMBL" id="CAK0843447.1"/>
    </source>
</evidence>
<evidence type="ECO:0000313" key="3">
    <source>
        <dbReference type="Proteomes" id="UP001189429"/>
    </source>
</evidence>
<organism evidence="2 3">
    <name type="scientific">Prorocentrum cordatum</name>
    <dbReference type="NCBI Taxonomy" id="2364126"/>
    <lineage>
        <taxon>Eukaryota</taxon>
        <taxon>Sar</taxon>
        <taxon>Alveolata</taxon>
        <taxon>Dinophyceae</taxon>
        <taxon>Prorocentrales</taxon>
        <taxon>Prorocentraceae</taxon>
        <taxon>Prorocentrum</taxon>
    </lineage>
</organism>
<feature type="compositionally biased region" description="Low complexity" evidence="1">
    <location>
        <begin position="90"/>
        <end position="110"/>
    </location>
</feature>
<comment type="caution">
    <text evidence="2">The sequence shown here is derived from an EMBL/GenBank/DDBJ whole genome shotgun (WGS) entry which is preliminary data.</text>
</comment>
<reference evidence="2" key="1">
    <citation type="submission" date="2023-10" db="EMBL/GenBank/DDBJ databases">
        <authorList>
            <person name="Chen Y."/>
            <person name="Shah S."/>
            <person name="Dougan E. K."/>
            <person name="Thang M."/>
            <person name="Chan C."/>
        </authorList>
    </citation>
    <scope>NUCLEOTIDE SEQUENCE [LARGE SCALE GENOMIC DNA]</scope>
</reference>
<accession>A0ABN9TCK0</accession>
<keyword evidence="3" id="KW-1185">Reference proteome</keyword>
<evidence type="ECO:0000256" key="1">
    <source>
        <dbReference type="SAM" id="MobiDB-lite"/>
    </source>
</evidence>
<protein>
    <submittedName>
        <fullName evidence="2">Uncharacterized protein</fullName>
    </submittedName>
</protein>
<sequence length="123" mass="12949">MYQKMWVECAQCSGRSHLETSGTPISAVCAVPDALCTEKELGSLTCAWCLRSRCARRGSSLSTTSLFKLHGGDAPPGRAARRHVVITGTASAASSARAPARRAGNAASPAKPATMPRRDARLH</sequence>
<name>A0ABN9TCK0_9DINO</name>
<feature type="region of interest" description="Disordered" evidence="1">
    <location>
        <begin position="88"/>
        <end position="123"/>
    </location>
</feature>
<proteinExistence type="predicted"/>
<dbReference type="EMBL" id="CAUYUJ010014580">
    <property type="protein sequence ID" value="CAK0843447.1"/>
    <property type="molecule type" value="Genomic_DNA"/>
</dbReference>
<dbReference type="Proteomes" id="UP001189429">
    <property type="component" value="Unassembled WGS sequence"/>
</dbReference>